<evidence type="ECO:0000256" key="2">
    <source>
        <dbReference type="ARBA" id="ARBA00023125"/>
    </source>
</evidence>
<keyword evidence="7" id="KW-1185">Reference proteome</keyword>
<feature type="domain" description="HTH araC/xylS-type" evidence="5">
    <location>
        <begin position="207"/>
        <end position="306"/>
    </location>
</feature>
<sequence length="324" mass="34463">MDSVRGSVRLDTEQAGVDAFRDGWEAQIGDGFTLPAFNHEATAGAVVRGLASRVGDSVVTDFETATRVRVDSAFPDTGELRLYVVHRGAYILKRERDSIAVDAGQFLLGRSTGVTGYEVAAGTSAQVIGLPAEALGLFADGTQATGPAAAAEVRLLLAHTRVVHATLGDLSDGGVQAGRNALVELVRGVLHGYVDGTEPGLAGPLVHAAGNLADQLLTDPDLTPALLARHLKVSLRTLHRAFASTGEPVAAYIRRRRLEQARRALLAPSRPTVSEVAAHWQFADSSHFIRMFRRQYGRTPAQYARDHQVSPGTSTADRRASTSG</sequence>
<gene>
    <name evidence="6" type="ORF">SAMN04489727_1480</name>
</gene>
<dbReference type="EMBL" id="FNSO01000003">
    <property type="protein sequence ID" value="SEB40818.1"/>
    <property type="molecule type" value="Genomic_DNA"/>
</dbReference>
<keyword evidence="1" id="KW-0805">Transcription regulation</keyword>
<dbReference type="InterPro" id="IPR020449">
    <property type="entry name" value="Tscrpt_reg_AraC-type_HTH"/>
</dbReference>
<evidence type="ECO:0000256" key="3">
    <source>
        <dbReference type="ARBA" id="ARBA00023163"/>
    </source>
</evidence>
<dbReference type="GO" id="GO:0043565">
    <property type="term" value="F:sequence-specific DNA binding"/>
    <property type="evidence" value="ECO:0007669"/>
    <property type="project" value="InterPro"/>
</dbReference>
<evidence type="ECO:0000313" key="7">
    <source>
        <dbReference type="Proteomes" id="UP000199622"/>
    </source>
</evidence>
<dbReference type="RefSeq" id="WP_091305068.1">
    <property type="nucleotide sequence ID" value="NZ_FNSO01000003.1"/>
</dbReference>
<feature type="region of interest" description="Disordered" evidence="4">
    <location>
        <begin position="300"/>
        <end position="324"/>
    </location>
</feature>
<evidence type="ECO:0000313" key="6">
    <source>
        <dbReference type="EMBL" id="SEB40818.1"/>
    </source>
</evidence>
<dbReference type="PROSITE" id="PS01124">
    <property type="entry name" value="HTH_ARAC_FAMILY_2"/>
    <property type="match status" value="1"/>
</dbReference>
<dbReference type="AlphaFoldDB" id="A0A1H4J596"/>
<dbReference type="InterPro" id="IPR018060">
    <property type="entry name" value="HTH_AraC"/>
</dbReference>
<name>A0A1H4J596_9PSEU</name>
<dbReference type="GO" id="GO:0003700">
    <property type="term" value="F:DNA-binding transcription factor activity"/>
    <property type="evidence" value="ECO:0007669"/>
    <property type="project" value="InterPro"/>
</dbReference>
<dbReference type="InterPro" id="IPR018062">
    <property type="entry name" value="HTH_AraC-typ_CS"/>
</dbReference>
<dbReference type="PRINTS" id="PR00032">
    <property type="entry name" value="HTHARAC"/>
</dbReference>
<dbReference type="InterPro" id="IPR053142">
    <property type="entry name" value="PchR_regulatory_protein"/>
</dbReference>
<dbReference type="Pfam" id="PF12833">
    <property type="entry name" value="HTH_18"/>
    <property type="match status" value="1"/>
</dbReference>
<keyword evidence="2" id="KW-0238">DNA-binding</keyword>
<dbReference type="SUPFAM" id="SSF46689">
    <property type="entry name" value="Homeodomain-like"/>
    <property type="match status" value="1"/>
</dbReference>
<dbReference type="STRING" id="208445.SAMN04489727_1480"/>
<keyword evidence="3" id="KW-0804">Transcription</keyword>
<evidence type="ECO:0000259" key="5">
    <source>
        <dbReference type="PROSITE" id="PS01124"/>
    </source>
</evidence>
<dbReference type="Gene3D" id="1.10.10.60">
    <property type="entry name" value="Homeodomain-like"/>
    <property type="match status" value="1"/>
</dbReference>
<dbReference type="PANTHER" id="PTHR47893:SF1">
    <property type="entry name" value="REGULATORY PROTEIN PCHR"/>
    <property type="match status" value="1"/>
</dbReference>
<accession>A0A1H4J596</accession>
<dbReference type="PANTHER" id="PTHR47893">
    <property type="entry name" value="REGULATORY PROTEIN PCHR"/>
    <property type="match status" value="1"/>
</dbReference>
<proteinExistence type="predicted"/>
<evidence type="ECO:0000256" key="1">
    <source>
        <dbReference type="ARBA" id="ARBA00023015"/>
    </source>
</evidence>
<dbReference type="Proteomes" id="UP000199622">
    <property type="component" value="Unassembled WGS sequence"/>
</dbReference>
<dbReference type="InterPro" id="IPR009057">
    <property type="entry name" value="Homeodomain-like_sf"/>
</dbReference>
<organism evidence="6 7">
    <name type="scientific">Amycolatopsis tolypomycina</name>
    <dbReference type="NCBI Taxonomy" id="208445"/>
    <lineage>
        <taxon>Bacteria</taxon>
        <taxon>Bacillati</taxon>
        <taxon>Actinomycetota</taxon>
        <taxon>Actinomycetes</taxon>
        <taxon>Pseudonocardiales</taxon>
        <taxon>Pseudonocardiaceae</taxon>
        <taxon>Amycolatopsis</taxon>
    </lineage>
</organism>
<dbReference type="OrthoDB" id="9799345at2"/>
<dbReference type="SMART" id="SM00342">
    <property type="entry name" value="HTH_ARAC"/>
    <property type="match status" value="1"/>
</dbReference>
<dbReference type="PROSITE" id="PS00041">
    <property type="entry name" value="HTH_ARAC_FAMILY_1"/>
    <property type="match status" value="1"/>
</dbReference>
<evidence type="ECO:0000256" key="4">
    <source>
        <dbReference type="SAM" id="MobiDB-lite"/>
    </source>
</evidence>
<protein>
    <submittedName>
        <fullName evidence="6">Helix-turn-helix domain-containing protein</fullName>
    </submittedName>
</protein>
<reference evidence="7" key="1">
    <citation type="submission" date="2016-10" db="EMBL/GenBank/DDBJ databases">
        <authorList>
            <person name="Varghese N."/>
            <person name="Submissions S."/>
        </authorList>
    </citation>
    <scope>NUCLEOTIDE SEQUENCE [LARGE SCALE GENOMIC DNA]</scope>
    <source>
        <strain evidence="7">DSM 44544</strain>
    </source>
</reference>